<feature type="region of interest" description="Disordered" evidence="1">
    <location>
        <begin position="1"/>
        <end position="24"/>
    </location>
</feature>
<dbReference type="PANTHER" id="PTHR47396">
    <property type="entry name" value="TYPE I RESTRICTION ENZYME ECOKI R PROTEIN"/>
    <property type="match status" value="1"/>
</dbReference>
<dbReference type="KEGG" id="agv:OJF2_05800"/>
<accession>A0A5B9VW79</accession>
<feature type="domain" description="Helicase C-terminal" evidence="3">
    <location>
        <begin position="285"/>
        <end position="443"/>
    </location>
</feature>
<dbReference type="OrthoDB" id="9784774at2"/>
<organism evidence="4 5">
    <name type="scientific">Aquisphaera giovannonii</name>
    <dbReference type="NCBI Taxonomy" id="406548"/>
    <lineage>
        <taxon>Bacteria</taxon>
        <taxon>Pseudomonadati</taxon>
        <taxon>Planctomycetota</taxon>
        <taxon>Planctomycetia</taxon>
        <taxon>Isosphaerales</taxon>
        <taxon>Isosphaeraceae</taxon>
        <taxon>Aquisphaera</taxon>
    </lineage>
</organism>
<feature type="domain" description="Helicase ATP-binding" evidence="2">
    <location>
        <begin position="54"/>
        <end position="220"/>
    </location>
</feature>
<dbReference type="Pfam" id="PF00271">
    <property type="entry name" value="Helicase_C"/>
    <property type="match status" value="1"/>
</dbReference>
<feature type="compositionally biased region" description="Pro residues" evidence="1">
    <location>
        <begin position="687"/>
        <end position="698"/>
    </location>
</feature>
<dbReference type="GO" id="GO:0016787">
    <property type="term" value="F:hydrolase activity"/>
    <property type="evidence" value="ECO:0007669"/>
    <property type="project" value="InterPro"/>
</dbReference>
<dbReference type="GO" id="GO:0005829">
    <property type="term" value="C:cytosol"/>
    <property type="evidence" value="ECO:0007669"/>
    <property type="project" value="TreeGrafter"/>
</dbReference>
<dbReference type="Proteomes" id="UP000324233">
    <property type="component" value="Chromosome"/>
</dbReference>
<reference evidence="4 5" key="1">
    <citation type="submission" date="2019-08" db="EMBL/GenBank/DDBJ databases">
        <title>Deep-cultivation of Planctomycetes and their phenomic and genomic characterization uncovers novel biology.</title>
        <authorList>
            <person name="Wiegand S."/>
            <person name="Jogler M."/>
            <person name="Boedeker C."/>
            <person name="Pinto D."/>
            <person name="Vollmers J."/>
            <person name="Rivas-Marin E."/>
            <person name="Kohn T."/>
            <person name="Peeters S.H."/>
            <person name="Heuer A."/>
            <person name="Rast P."/>
            <person name="Oberbeckmann S."/>
            <person name="Bunk B."/>
            <person name="Jeske O."/>
            <person name="Meyerdierks A."/>
            <person name="Storesund J.E."/>
            <person name="Kallscheuer N."/>
            <person name="Luecker S."/>
            <person name="Lage O.M."/>
            <person name="Pohl T."/>
            <person name="Merkel B.J."/>
            <person name="Hornburger P."/>
            <person name="Mueller R.-W."/>
            <person name="Bruemmer F."/>
            <person name="Labrenz M."/>
            <person name="Spormann A.M."/>
            <person name="Op den Camp H."/>
            <person name="Overmann J."/>
            <person name="Amann R."/>
            <person name="Jetten M.S.M."/>
            <person name="Mascher T."/>
            <person name="Medema M.H."/>
            <person name="Devos D.P."/>
            <person name="Kaster A.-K."/>
            <person name="Ovreas L."/>
            <person name="Rohde M."/>
            <person name="Galperin M.Y."/>
            <person name="Jogler C."/>
        </authorList>
    </citation>
    <scope>NUCLEOTIDE SEQUENCE [LARGE SCALE GENOMIC DNA]</scope>
    <source>
        <strain evidence="4 5">OJF2</strain>
    </source>
</reference>
<dbReference type="PROSITE" id="PS51192">
    <property type="entry name" value="HELICASE_ATP_BIND_1"/>
    <property type="match status" value="1"/>
</dbReference>
<dbReference type="InterPro" id="IPR014001">
    <property type="entry name" value="Helicase_ATP-bd"/>
</dbReference>
<evidence type="ECO:0000256" key="1">
    <source>
        <dbReference type="SAM" id="MobiDB-lite"/>
    </source>
</evidence>
<proteinExistence type="predicted"/>
<dbReference type="PANTHER" id="PTHR47396:SF1">
    <property type="entry name" value="ATP-DEPENDENT HELICASE IRC3-RELATED"/>
    <property type="match status" value="1"/>
</dbReference>
<dbReference type="InterPro" id="IPR050742">
    <property type="entry name" value="Helicase_Restrict-Modif_Enz"/>
</dbReference>
<dbReference type="InterPro" id="IPR006935">
    <property type="entry name" value="Helicase/UvrB_N"/>
</dbReference>
<dbReference type="SUPFAM" id="SSF52540">
    <property type="entry name" value="P-loop containing nucleoside triphosphate hydrolases"/>
    <property type="match status" value="1"/>
</dbReference>
<dbReference type="Gene3D" id="3.40.50.300">
    <property type="entry name" value="P-loop containing nucleotide triphosphate hydrolases"/>
    <property type="match status" value="2"/>
</dbReference>
<dbReference type="GO" id="GO:0003677">
    <property type="term" value="F:DNA binding"/>
    <property type="evidence" value="ECO:0007669"/>
    <property type="project" value="InterPro"/>
</dbReference>
<keyword evidence="5" id="KW-1185">Reference proteome</keyword>
<dbReference type="InterPro" id="IPR027417">
    <property type="entry name" value="P-loop_NTPase"/>
</dbReference>
<dbReference type="Pfam" id="PF04851">
    <property type="entry name" value="ResIII"/>
    <property type="match status" value="1"/>
</dbReference>
<evidence type="ECO:0000313" key="4">
    <source>
        <dbReference type="EMBL" id="QEH32111.1"/>
    </source>
</evidence>
<protein>
    <submittedName>
        <fullName evidence="4">Type III restriction enzyme, res subunit</fullName>
    </submittedName>
</protein>
<dbReference type="SMART" id="SM00487">
    <property type="entry name" value="DEXDc"/>
    <property type="match status" value="1"/>
</dbReference>
<dbReference type="InterPro" id="IPR001650">
    <property type="entry name" value="Helicase_C-like"/>
</dbReference>
<dbReference type="RefSeq" id="WP_148591057.1">
    <property type="nucleotide sequence ID" value="NZ_CP042997.1"/>
</dbReference>
<evidence type="ECO:0000259" key="3">
    <source>
        <dbReference type="PROSITE" id="PS51194"/>
    </source>
</evidence>
<evidence type="ECO:0000313" key="5">
    <source>
        <dbReference type="Proteomes" id="UP000324233"/>
    </source>
</evidence>
<name>A0A5B9VW79_9BACT</name>
<gene>
    <name evidence="4" type="ORF">OJF2_05800</name>
</gene>
<feature type="region of interest" description="Disordered" evidence="1">
    <location>
        <begin position="428"/>
        <end position="455"/>
    </location>
</feature>
<dbReference type="PROSITE" id="PS51194">
    <property type="entry name" value="HELICASE_CTER"/>
    <property type="match status" value="1"/>
</dbReference>
<evidence type="ECO:0000259" key="2">
    <source>
        <dbReference type="PROSITE" id="PS51192"/>
    </source>
</evidence>
<dbReference type="EMBL" id="CP042997">
    <property type="protein sequence ID" value="QEH32111.1"/>
    <property type="molecule type" value="Genomic_DNA"/>
</dbReference>
<dbReference type="AlphaFoldDB" id="A0A5B9VW79"/>
<dbReference type="GO" id="GO:0005524">
    <property type="term" value="F:ATP binding"/>
    <property type="evidence" value="ECO:0007669"/>
    <property type="project" value="InterPro"/>
</dbReference>
<sequence>MADGRSTAGRRDGGGSGGRIPPHAVLVPDRQPAGWRLPFPHQAEAWEALDAADARAGGGPLQGLVVMPTGSGKTFTAMTWAMGRAVGRGDRVIWLAHSGLLLEQAADAAHRAVGRAWGRDRVSVRIVSGSHCPPSHIGDGDDVVACSIPSLLRHRGHAARLLGAPGALLVVDEAHHAAAASYRELLGLLPDHRRLIGLTATPTRTRRDERPVLAGLFGGRIIHRVEHDVLVERGVLARPIPVRVSTGVRLDGLLGPDDLRLLEEHGHLDAATLRRLGRIEARNQLVVDHYLARRDRYGRSLVFAGSVDHAALLADRLARAGVRADYVAARRPDGGDDRSALDRFRDPGGDLEVLVSVGKLAEGADLPLTRTVILASPTGSEIRLRQMVGRALRGPAVGGTEHAYLVAFEDEGRLLGRRLDPSRLAPDLFGPAAPRPPAGRRARTVAGPPRAARPPWPEAVAAARDLRGRSPAASTRAEEAAPSRWYVLRPGGPDAPARTALAYGDQVGCWEGAIAHLAALPRGDLGRVDWRAARDRFFAGRAWPEPAPDDLDDLVAHYRATGLAPRGFDREARAACEPAALARLIRDGDLGERSRLELLEGRYGELAAAIYPTPRSFREAVDLELHLLFHPEERPGGPGPDPVFEEASGPGRGGRREAAVAARPGPEASPGPSRPGRRRARAGGPADPLPADGPRPPR</sequence>
<feature type="region of interest" description="Disordered" evidence="1">
    <location>
        <begin position="631"/>
        <end position="698"/>
    </location>
</feature>